<keyword evidence="4 7" id="KW-1133">Transmembrane helix</keyword>
<dbReference type="EMBL" id="JACCJB010000015">
    <property type="protein sequence ID" value="KAF6220806.1"/>
    <property type="molecule type" value="Genomic_DNA"/>
</dbReference>
<dbReference type="PANTHER" id="PTHR10165:SF154">
    <property type="entry name" value="PAP2 DOMAIN PROTEIN (AFU_ORTHOLOGUE AFUA_1G09730)"/>
    <property type="match status" value="1"/>
</dbReference>
<keyword evidence="5 7" id="KW-0472">Membrane</keyword>
<organism evidence="9 10">
    <name type="scientific">Letharia lupina</name>
    <dbReference type="NCBI Taxonomy" id="560253"/>
    <lineage>
        <taxon>Eukaryota</taxon>
        <taxon>Fungi</taxon>
        <taxon>Dikarya</taxon>
        <taxon>Ascomycota</taxon>
        <taxon>Pezizomycotina</taxon>
        <taxon>Lecanoromycetes</taxon>
        <taxon>OSLEUM clade</taxon>
        <taxon>Lecanoromycetidae</taxon>
        <taxon>Lecanorales</taxon>
        <taxon>Lecanorineae</taxon>
        <taxon>Parmeliaceae</taxon>
        <taxon>Letharia</taxon>
    </lineage>
</organism>
<dbReference type="RefSeq" id="XP_037150241.1">
    <property type="nucleotide sequence ID" value="XM_037293412.1"/>
</dbReference>
<evidence type="ECO:0000256" key="5">
    <source>
        <dbReference type="ARBA" id="ARBA00023136"/>
    </source>
</evidence>
<dbReference type="SUPFAM" id="SSF48317">
    <property type="entry name" value="Acid phosphatase/Vanadium-dependent haloperoxidase"/>
    <property type="match status" value="1"/>
</dbReference>
<dbReference type="GO" id="GO:0046839">
    <property type="term" value="P:phospholipid dephosphorylation"/>
    <property type="evidence" value="ECO:0007669"/>
    <property type="project" value="TreeGrafter"/>
</dbReference>
<keyword evidence="3 7" id="KW-0812">Transmembrane</keyword>
<dbReference type="GO" id="GO:0016020">
    <property type="term" value="C:membrane"/>
    <property type="evidence" value="ECO:0007669"/>
    <property type="project" value="UniProtKB-SubCell"/>
</dbReference>
<keyword evidence="10" id="KW-1185">Reference proteome</keyword>
<dbReference type="GO" id="GO:0006644">
    <property type="term" value="P:phospholipid metabolic process"/>
    <property type="evidence" value="ECO:0007669"/>
    <property type="project" value="InterPro"/>
</dbReference>
<feature type="domain" description="Phosphatidic acid phosphatase type 2/haloperoxidase" evidence="8">
    <location>
        <begin position="110"/>
        <end position="337"/>
    </location>
</feature>
<feature type="transmembrane region" description="Helical" evidence="7">
    <location>
        <begin position="315"/>
        <end position="333"/>
    </location>
</feature>
<dbReference type="AlphaFoldDB" id="A0A8H6FAD3"/>
<evidence type="ECO:0000313" key="9">
    <source>
        <dbReference type="EMBL" id="KAF6220806.1"/>
    </source>
</evidence>
<dbReference type="Proteomes" id="UP000593566">
    <property type="component" value="Unassembled WGS sequence"/>
</dbReference>
<dbReference type="InterPro" id="IPR043216">
    <property type="entry name" value="PAP-like"/>
</dbReference>
<feature type="transmembrane region" description="Helical" evidence="7">
    <location>
        <begin position="282"/>
        <end position="303"/>
    </location>
</feature>
<feature type="transmembrane region" description="Helical" evidence="7">
    <location>
        <begin position="104"/>
        <end position="124"/>
    </location>
</feature>
<name>A0A8H6FAD3_9LECA</name>
<evidence type="ECO:0000259" key="8">
    <source>
        <dbReference type="Pfam" id="PF01569"/>
    </source>
</evidence>
<dbReference type="Gene3D" id="1.20.144.10">
    <property type="entry name" value="Phosphatidic acid phosphatase type 2/haloperoxidase"/>
    <property type="match status" value="1"/>
</dbReference>
<comment type="subcellular location">
    <subcellularLocation>
        <location evidence="1">Membrane</location>
        <topology evidence="1">Multi-pass membrane protein</topology>
    </subcellularLocation>
</comment>
<sequence>MASLTHTPKRLALSYVVDWIVIIGIAAVGAGFWKITPNHRPFSPVDPDISFPYVEHEKISTGLLVTIALVIPALVTAFVTLVFTPGPGVSRGTPKSLMWRMKLWEWNTAWMGLALALATTFFFTEGLKNVIGRPRPDLLSRCNLDPATVQQYALGGEGSQLPLWNLLVSSTACRQPNASKLNDGFASFPSGHSSCKSVLCLLSLGWLTVLCLVSWAGMFYLTLFLCSKFSVTIPYLLPYTFESSTQDAKRYDQGLIDGDSDNFKNDAPASTKSRSVPLRKQAAAPPTYLLILPLICISIPAYVASTRFSDFRHHGFDIIFGSLMGTVISYIGFRMYHLPIRRGAGWSWGPRSVSRAWGIGVGPQGYTDGNGAMTKKRDLEAANEPRNSALVSSGEV</sequence>
<dbReference type="GO" id="GO:0008195">
    <property type="term" value="F:phosphatidate phosphatase activity"/>
    <property type="evidence" value="ECO:0007669"/>
    <property type="project" value="TreeGrafter"/>
</dbReference>
<evidence type="ECO:0000256" key="2">
    <source>
        <dbReference type="ARBA" id="ARBA00008816"/>
    </source>
</evidence>
<comment type="caution">
    <text evidence="9">The sequence shown here is derived from an EMBL/GenBank/DDBJ whole genome shotgun (WGS) entry which is preliminary data.</text>
</comment>
<protein>
    <recommendedName>
        <fullName evidence="8">Phosphatidic acid phosphatase type 2/haloperoxidase domain-containing protein</fullName>
    </recommendedName>
</protein>
<feature type="transmembrane region" description="Helical" evidence="7">
    <location>
        <begin position="12"/>
        <end position="33"/>
    </location>
</feature>
<dbReference type="PANTHER" id="PTHR10165">
    <property type="entry name" value="LIPID PHOSPHATE PHOSPHATASE"/>
    <property type="match status" value="1"/>
</dbReference>
<dbReference type="InterPro" id="IPR036938">
    <property type="entry name" value="PAP2/HPO_sf"/>
</dbReference>
<dbReference type="CDD" id="cd03390">
    <property type="entry name" value="PAP2_containing_1_like"/>
    <property type="match status" value="1"/>
</dbReference>
<gene>
    <name evidence="9" type="ORF">HO133_002486</name>
</gene>
<feature type="region of interest" description="Disordered" evidence="6">
    <location>
        <begin position="256"/>
        <end position="276"/>
    </location>
</feature>
<evidence type="ECO:0000256" key="3">
    <source>
        <dbReference type="ARBA" id="ARBA00022692"/>
    </source>
</evidence>
<evidence type="ECO:0000256" key="6">
    <source>
        <dbReference type="SAM" id="MobiDB-lite"/>
    </source>
</evidence>
<dbReference type="GeneID" id="59330899"/>
<feature type="transmembrane region" description="Helical" evidence="7">
    <location>
        <begin position="204"/>
        <end position="226"/>
    </location>
</feature>
<evidence type="ECO:0000313" key="10">
    <source>
        <dbReference type="Proteomes" id="UP000593566"/>
    </source>
</evidence>
<evidence type="ECO:0000256" key="4">
    <source>
        <dbReference type="ARBA" id="ARBA00022989"/>
    </source>
</evidence>
<feature type="transmembrane region" description="Helical" evidence="7">
    <location>
        <begin position="59"/>
        <end position="83"/>
    </location>
</feature>
<proteinExistence type="inferred from homology"/>
<dbReference type="Pfam" id="PF01569">
    <property type="entry name" value="PAP2"/>
    <property type="match status" value="1"/>
</dbReference>
<reference evidence="9 10" key="1">
    <citation type="journal article" date="2020" name="Genomics">
        <title>Complete, high-quality genomes from long-read metagenomic sequencing of two wolf lichen thalli reveals enigmatic genome architecture.</title>
        <authorList>
            <person name="McKenzie S.K."/>
            <person name="Walston R.F."/>
            <person name="Allen J.L."/>
        </authorList>
    </citation>
    <scope>NUCLEOTIDE SEQUENCE [LARGE SCALE GENOMIC DNA]</scope>
    <source>
        <strain evidence="9">WasteWater1</strain>
    </source>
</reference>
<evidence type="ECO:0000256" key="7">
    <source>
        <dbReference type="SAM" id="Phobius"/>
    </source>
</evidence>
<dbReference type="InterPro" id="IPR000326">
    <property type="entry name" value="PAP2/HPO"/>
</dbReference>
<comment type="similarity">
    <text evidence="2">Belongs to the PA-phosphatase related phosphoesterase family.</text>
</comment>
<accession>A0A8H6FAD3</accession>
<evidence type="ECO:0000256" key="1">
    <source>
        <dbReference type="ARBA" id="ARBA00004141"/>
    </source>
</evidence>